<sequence>MVQNKSLIFKEIPEGFPEPGKHLVLEDRPIDIENPDLGEEGILIKIHYVSFDPYQRGRMRDAKIQSYSPAFPLNEPITNNTISKVIKSNSPRFKEGDVVTGMANTAEYQIISGKEALSQIRPLNNPHNLPEHYFLGVLGMPGLTAYSSLYEIGKPKKGETIFITAASGAVGQLVGQIALHEGLTVIGSAGTDEKVQYLKEKLKFTHAFNYKKTKVEEFMKEVAPDGIDIYYDNVGGPTSQWALENMKLHGRFIICGAISQYNLPPKEQTKFSINELWLLQRRITMRGFIVGDEELGPKHYKDHQERVGKWLKEGSFIYTDHVTEGIDNAAQGLLDIFHGKNFGKAWLKVADL</sequence>
<protein>
    <submittedName>
        <fullName evidence="3">NAD(P)-binding protein</fullName>
    </submittedName>
</protein>
<dbReference type="InterPro" id="IPR045010">
    <property type="entry name" value="MDR_fam"/>
</dbReference>
<name>A0A3N4HY71_ASCIM</name>
<keyword evidence="1" id="KW-0560">Oxidoreductase</keyword>
<dbReference type="InterPro" id="IPR020843">
    <property type="entry name" value="ER"/>
</dbReference>
<dbReference type="Proteomes" id="UP000275078">
    <property type="component" value="Unassembled WGS sequence"/>
</dbReference>
<dbReference type="EMBL" id="ML119715">
    <property type="protein sequence ID" value="RPA78127.1"/>
    <property type="molecule type" value="Genomic_DNA"/>
</dbReference>
<reference evidence="3 4" key="1">
    <citation type="journal article" date="2018" name="Nat. Ecol. Evol.">
        <title>Pezizomycetes genomes reveal the molecular basis of ectomycorrhizal truffle lifestyle.</title>
        <authorList>
            <person name="Murat C."/>
            <person name="Payen T."/>
            <person name="Noel B."/>
            <person name="Kuo A."/>
            <person name="Morin E."/>
            <person name="Chen J."/>
            <person name="Kohler A."/>
            <person name="Krizsan K."/>
            <person name="Balestrini R."/>
            <person name="Da Silva C."/>
            <person name="Montanini B."/>
            <person name="Hainaut M."/>
            <person name="Levati E."/>
            <person name="Barry K.W."/>
            <person name="Belfiori B."/>
            <person name="Cichocki N."/>
            <person name="Clum A."/>
            <person name="Dockter R.B."/>
            <person name="Fauchery L."/>
            <person name="Guy J."/>
            <person name="Iotti M."/>
            <person name="Le Tacon F."/>
            <person name="Lindquist E.A."/>
            <person name="Lipzen A."/>
            <person name="Malagnac F."/>
            <person name="Mello A."/>
            <person name="Molinier V."/>
            <person name="Miyauchi S."/>
            <person name="Poulain J."/>
            <person name="Riccioni C."/>
            <person name="Rubini A."/>
            <person name="Sitrit Y."/>
            <person name="Splivallo R."/>
            <person name="Traeger S."/>
            <person name="Wang M."/>
            <person name="Zifcakova L."/>
            <person name="Wipf D."/>
            <person name="Zambonelli A."/>
            <person name="Paolocci F."/>
            <person name="Nowrousian M."/>
            <person name="Ottonello S."/>
            <person name="Baldrian P."/>
            <person name="Spatafora J.W."/>
            <person name="Henrissat B."/>
            <person name="Nagy L.G."/>
            <person name="Aury J.M."/>
            <person name="Wincker P."/>
            <person name="Grigoriev I.V."/>
            <person name="Bonfante P."/>
            <person name="Martin F.M."/>
        </authorList>
    </citation>
    <scope>NUCLEOTIDE SEQUENCE [LARGE SCALE GENOMIC DNA]</scope>
    <source>
        <strain evidence="3 4">RN42</strain>
    </source>
</reference>
<proteinExistence type="predicted"/>
<evidence type="ECO:0000259" key="2">
    <source>
        <dbReference type="SMART" id="SM00829"/>
    </source>
</evidence>
<evidence type="ECO:0000313" key="3">
    <source>
        <dbReference type="EMBL" id="RPA78127.1"/>
    </source>
</evidence>
<dbReference type="SMART" id="SM00829">
    <property type="entry name" value="PKS_ER"/>
    <property type="match status" value="1"/>
</dbReference>
<dbReference type="Pfam" id="PF00107">
    <property type="entry name" value="ADH_zinc_N"/>
    <property type="match status" value="1"/>
</dbReference>
<dbReference type="InterPro" id="IPR036291">
    <property type="entry name" value="NAD(P)-bd_dom_sf"/>
</dbReference>
<dbReference type="AlphaFoldDB" id="A0A3N4HY71"/>
<feature type="domain" description="Enoyl reductase (ER)" evidence="2">
    <location>
        <begin position="20"/>
        <end position="347"/>
    </location>
</feature>
<dbReference type="Gene3D" id="3.40.50.720">
    <property type="entry name" value="NAD(P)-binding Rossmann-like Domain"/>
    <property type="match status" value="1"/>
</dbReference>
<dbReference type="FunFam" id="3.40.50.720:FF:000121">
    <property type="entry name" value="Prostaglandin reductase 2"/>
    <property type="match status" value="1"/>
</dbReference>
<dbReference type="CDD" id="cd05288">
    <property type="entry name" value="PGDH"/>
    <property type="match status" value="1"/>
</dbReference>
<organism evidence="3 4">
    <name type="scientific">Ascobolus immersus RN42</name>
    <dbReference type="NCBI Taxonomy" id="1160509"/>
    <lineage>
        <taxon>Eukaryota</taxon>
        <taxon>Fungi</taxon>
        <taxon>Dikarya</taxon>
        <taxon>Ascomycota</taxon>
        <taxon>Pezizomycotina</taxon>
        <taxon>Pezizomycetes</taxon>
        <taxon>Pezizales</taxon>
        <taxon>Ascobolaceae</taxon>
        <taxon>Ascobolus</taxon>
    </lineage>
</organism>
<dbReference type="PANTHER" id="PTHR43205">
    <property type="entry name" value="PROSTAGLANDIN REDUCTASE"/>
    <property type="match status" value="1"/>
</dbReference>
<keyword evidence="4" id="KW-1185">Reference proteome</keyword>
<dbReference type="Gene3D" id="3.90.180.10">
    <property type="entry name" value="Medium-chain alcohol dehydrogenases, catalytic domain"/>
    <property type="match status" value="1"/>
</dbReference>
<gene>
    <name evidence="3" type="ORF">BJ508DRAFT_212207</name>
</gene>
<dbReference type="InterPro" id="IPR011032">
    <property type="entry name" value="GroES-like_sf"/>
</dbReference>
<accession>A0A3N4HY71</accession>
<dbReference type="GO" id="GO:0016628">
    <property type="term" value="F:oxidoreductase activity, acting on the CH-CH group of donors, NAD or NADP as acceptor"/>
    <property type="evidence" value="ECO:0007669"/>
    <property type="project" value="InterPro"/>
</dbReference>
<dbReference type="PANTHER" id="PTHR43205:SF7">
    <property type="entry name" value="PROSTAGLANDIN REDUCTASE 1"/>
    <property type="match status" value="1"/>
</dbReference>
<evidence type="ECO:0000313" key="4">
    <source>
        <dbReference type="Proteomes" id="UP000275078"/>
    </source>
</evidence>
<dbReference type="OrthoDB" id="809632at2759"/>
<dbReference type="InterPro" id="IPR013149">
    <property type="entry name" value="ADH-like_C"/>
</dbReference>
<dbReference type="InterPro" id="IPR041694">
    <property type="entry name" value="ADH_N_2"/>
</dbReference>
<dbReference type="SUPFAM" id="SSF51735">
    <property type="entry name" value="NAD(P)-binding Rossmann-fold domains"/>
    <property type="match status" value="1"/>
</dbReference>
<dbReference type="STRING" id="1160509.A0A3N4HY71"/>
<evidence type="ECO:0000256" key="1">
    <source>
        <dbReference type="ARBA" id="ARBA00023002"/>
    </source>
</evidence>
<dbReference type="SUPFAM" id="SSF50129">
    <property type="entry name" value="GroES-like"/>
    <property type="match status" value="1"/>
</dbReference>
<dbReference type="Pfam" id="PF16884">
    <property type="entry name" value="ADH_N_2"/>
    <property type="match status" value="1"/>
</dbReference>